<accession>A0ABS6VUR4</accession>
<organism evidence="4 5">
    <name type="scientific">Zhongshania aquimaris</name>
    <dbReference type="NCBI Taxonomy" id="2857107"/>
    <lineage>
        <taxon>Bacteria</taxon>
        <taxon>Pseudomonadati</taxon>
        <taxon>Pseudomonadota</taxon>
        <taxon>Gammaproteobacteria</taxon>
        <taxon>Cellvibrionales</taxon>
        <taxon>Spongiibacteraceae</taxon>
        <taxon>Zhongshania</taxon>
    </lineage>
</organism>
<evidence type="ECO:0000259" key="3">
    <source>
        <dbReference type="PROSITE" id="PS50093"/>
    </source>
</evidence>
<feature type="signal peptide" evidence="2">
    <location>
        <begin position="1"/>
        <end position="32"/>
    </location>
</feature>
<evidence type="ECO:0000256" key="2">
    <source>
        <dbReference type="SAM" id="SignalP"/>
    </source>
</evidence>
<dbReference type="Pfam" id="PF18911">
    <property type="entry name" value="PKD_4"/>
    <property type="match status" value="1"/>
</dbReference>
<gene>
    <name evidence="4" type="ORF">KXJ70_13155</name>
</gene>
<keyword evidence="5" id="KW-1185">Reference proteome</keyword>
<dbReference type="EMBL" id="JAHWDQ010000003">
    <property type="protein sequence ID" value="MBW2941738.1"/>
    <property type="molecule type" value="Genomic_DNA"/>
</dbReference>
<dbReference type="PROSITE" id="PS50093">
    <property type="entry name" value="PKD"/>
    <property type="match status" value="1"/>
</dbReference>
<dbReference type="Proteomes" id="UP001166291">
    <property type="component" value="Unassembled WGS sequence"/>
</dbReference>
<evidence type="ECO:0000313" key="4">
    <source>
        <dbReference type="EMBL" id="MBW2941738.1"/>
    </source>
</evidence>
<name>A0ABS6VUR4_9GAMM</name>
<protein>
    <submittedName>
        <fullName evidence="4">PKD domain-containing protein</fullName>
    </submittedName>
</protein>
<comment type="caution">
    <text evidence="4">The sequence shown here is derived from an EMBL/GenBank/DDBJ whole genome shotgun (WGS) entry which is preliminary data.</text>
</comment>
<dbReference type="CDD" id="cd00146">
    <property type="entry name" value="PKD"/>
    <property type="match status" value="1"/>
</dbReference>
<reference evidence="4" key="1">
    <citation type="submission" date="2021-07" db="EMBL/GenBank/DDBJ databases">
        <title>Zhongshania sp. CAU 1632 isolated from seawater.</title>
        <authorList>
            <person name="Kim W."/>
        </authorList>
    </citation>
    <scope>NUCLEOTIDE SEQUENCE</scope>
    <source>
        <strain evidence="4">CAU 1632</strain>
    </source>
</reference>
<evidence type="ECO:0000256" key="1">
    <source>
        <dbReference type="SAM" id="MobiDB-lite"/>
    </source>
</evidence>
<feature type="region of interest" description="Disordered" evidence="1">
    <location>
        <begin position="440"/>
        <end position="468"/>
    </location>
</feature>
<feature type="chain" id="PRO_5045089678" evidence="2">
    <location>
        <begin position="33"/>
        <end position="623"/>
    </location>
</feature>
<feature type="domain" description="PKD" evidence="3">
    <location>
        <begin position="394"/>
        <end position="449"/>
    </location>
</feature>
<evidence type="ECO:0000313" key="5">
    <source>
        <dbReference type="Proteomes" id="UP001166291"/>
    </source>
</evidence>
<keyword evidence="2" id="KW-0732">Signal</keyword>
<dbReference type="RefSeq" id="WP_219043967.1">
    <property type="nucleotide sequence ID" value="NZ_JAHWDQ010000003.1"/>
</dbReference>
<sequence length="623" mass="66207">MKTSIHIAKHASLLTVMASVLSALLTSPIAHASGEYVLSKPVGDDMRCTSVNGNSVGIRDSRLVQSMANVVYRAGSNEQYLDIEGGVVNFSVWGNVDLAKSITLSGISNGRVEVMDRHGGAENAARGCGAIGSVDLKITTPNLPANQDTGTLIFSFNSGSTFRIPVKVFPYPNKLALGWPISGTFNGEPAGPNMECMRANGGWSVVRGDTLEIGFNPDGPTPNCPLFRAKFSGLQGGPHDLHSGIGLKDGKAITSASPIPSNRLYGPVASGVNYPFNLRGRPRDQFIARDAITGEIDAININFDAVRNWFKPPRNGLVQLAPRFDAIEQQVVISSFNNVGGLVQPLKVNIVFSKAQAKSNLTATFAAFVKDCKQRVVQVTDQSTSGLQITDRVFGFGDRSSQSLGNSTSTSHTYASDGSYVIELTVADSGGNTKTATKQITVNSQSCGSSTTTPPPPLTGGSKNMPNIHPHVPPLQVYLRRIDELNGNIMINNSFCTALGKSNAGEVDVPPIQWGASSAGASAPSVRVELRDDASNNLISSFDTAPLVGNGAADMRTNYVGRPSRINVVKLPGRKGEVACFIDSKFGKPKLDPNRFLIRVDTLNRVSEGPDSVGAESDNELRF</sequence>
<proteinExistence type="predicted"/>
<dbReference type="InterPro" id="IPR000601">
    <property type="entry name" value="PKD_dom"/>
</dbReference>